<name>A0A6J7KRH2_9ZZZZ</name>
<dbReference type="EC" id="2.7.13.3" evidence="2"/>
<keyword evidence="6" id="KW-1133">Transmembrane helix</keyword>
<proteinExistence type="predicted"/>
<evidence type="ECO:0000256" key="2">
    <source>
        <dbReference type="ARBA" id="ARBA00012438"/>
    </source>
</evidence>
<feature type="transmembrane region" description="Helical" evidence="6">
    <location>
        <begin position="160"/>
        <end position="180"/>
    </location>
</feature>
<dbReference type="PANTHER" id="PTHR24421:SF10">
    <property type="entry name" value="NITRATE_NITRITE SENSOR PROTEIN NARQ"/>
    <property type="match status" value="1"/>
</dbReference>
<dbReference type="EMBL" id="CAFBNE010000067">
    <property type="protein sequence ID" value="CAB4958440.1"/>
    <property type="molecule type" value="Genomic_DNA"/>
</dbReference>
<keyword evidence="5" id="KW-0175">Coiled coil</keyword>
<evidence type="ECO:0000313" key="7">
    <source>
        <dbReference type="EMBL" id="CAB4958440.1"/>
    </source>
</evidence>
<dbReference type="Gene3D" id="3.30.565.10">
    <property type="entry name" value="Histidine kinase-like ATPase, C-terminal domain"/>
    <property type="match status" value="1"/>
</dbReference>
<gene>
    <name evidence="7" type="ORF">UFOPK3772_02037</name>
</gene>
<keyword evidence="3" id="KW-0808">Transferase</keyword>
<dbReference type="PANTHER" id="PTHR24421">
    <property type="entry name" value="NITRATE/NITRITE SENSOR PROTEIN NARX-RELATED"/>
    <property type="match status" value="1"/>
</dbReference>
<dbReference type="GO" id="GO:0000160">
    <property type="term" value="P:phosphorelay signal transduction system"/>
    <property type="evidence" value="ECO:0007669"/>
    <property type="project" value="UniProtKB-KW"/>
</dbReference>
<evidence type="ECO:0000256" key="1">
    <source>
        <dbReference type="ARBA" id="ARBA00000085"/>
    </source>
</evidence>
<dbReference type="GO" id="GO:0004673">
    <property type="term" value="F:protein histidine kinase activity"/>
    <property type="evidence" value="ECO:0007669"/>
    <property type="project" value="UniProtKB-EC"/>
</dbReference>
<evidence type="ECO:0000256" key="6">
    <source>
        <dbReference type="SAM" id="Phobius"/>
    </source>
</evidence>
<dbReference type="InterPro" id="IPR050482">
    <property type="entry name" value="Sensor_HK_TwoCompSys"/>
</dbReference>
<dbReference type="SUPFAM" id="SSF55874">
    <property type="entry name" value="ATPase domain of HSP90 chaperone/DNA topoisomerase II/histidine kinase"/>
    <property type="match status" value="1"/>
</dbReference>
<keyword evidence="4" id="KW-0418">Kinase</keyword>
<accession>A0A6J7KRH2</accession>
<organism evidence="7">
    <name type="scientific">freshwater metagenome</name>
    <dbReference type="NCBI Taxonomy" id="449393"/>
    <lineage>
        <taxon>unclassified sequences</taxon>
        <taxon>metagenomes</taxon>
        <taxon>ecological metagenomes</taxon>
    </lineage>
</organism>
<dbReference type="AlphaFoldDB" id="A0A6J7KRH2"/>
<sequence length="401" mass="43026">MFDARPVLTAPSLDPVQQLAGLRVDSEGMLHAPLRGQVDFPSPAPARSRTSISLWRNLATPPVVSVRLAVLIAVLSVPGQWYGPSPTLLNATFTWAGFIGAGIGALVTIAAAYIIATVPWSRRGTGGPLWTITAWVLIGLVSGLSGLAVARTLDPLDFTAAAALSIVARGVIRFALIGLLHQLARGYAARARSDADQSRSQLDDARRMRSALLAEADATERFVAESLHRSVQGRLAAIALLLRLGRRQEALAELDDTCDVTIPLMEGELIALSAERRETVPSVVPAWLGMILIDRVDWDQVEELSPSLAYDLHRVVDECLVNAARHGSATSMEIHITQDVRRLTLHCQDNGSGGAISHRVGLGSQLFTETCDVYGGTWQLLPSVSGTEFTLTAVLTRVASR</sequence>
<dbReference type="InterPro" id="IPR036890">
    <property type="entry name" value="HATPase_C_sf"/>
</dbReference>
<feature type="transmembrane region" description="Helical" evidence="6">
    <location>
        <begin position="64"/>
        <end position="83"/>
    </location>
</feature>
<evidence type="ECO:0000256" key="5">
    <source>
        <dbReference type="SAM" id="Coils"/>
    </source>
</evidence>
<feature type="coiled-coil region" evidence="5">
    <location>
        <begin position="188"/>
        <end position="215"/>
    </location>
</feature>
<reference evidence="7" key="1">
    <citation type="submission" date="2020-05" db="EMBL/GenBank/DDBJ databases">
        <authorList>
            <person name="Chiriac C."/>
            <person name="Salcher M."/>
            <person name="Ghai R."/>
            <person name="Kavagutti S V."/>
        </authorList>
    </citation>
    <scope>NUCLEOTIDE SEQUENCE</scope>
</reference>
<keyword evidence="6" id="KW-0472">Membrane</keyword>
<evidence type="ECO:0000256" key="4">
    <source>
        <dbReference type="ARBA" id="ARBA00022777"/>
    </source>
</evidence>
<comment type="catalytic activity">
    <reaction evidence="1">
        <text>ATP + protein L-histidine = ADP + protein N-phospho-L-histidine.</text>
        <dbReference type="EC" id="2.7.13.3"/>
    </reaction>
</comment>
<keyword evidence="6" id="KW-0812">Transmembrane</keyword>
<evidence type="ECO:0000256" key="3">
    <source>
        <dbReference type="ARBA" id="ARBA00022679"/>
    </source>
</evidence>
<feature type="transmembrane region" description="Helical" evidence="6">
    <location>
        <begin position="95"/>
        <end position="116"/>
    </location>
</feature>
<protein>
    <recommendedName>
        <fullName evidence="2">histidine kinase</fullName>
        <ecNumber evidence="2">2.7.13.3</ecNumber>
    </recommendedName>
</protein>
<feature type="transmembrane region" description="Helical" evidence="6">
    <location>
        <begin position="128"/>
        <end position="148"/>
    </location>
</feature>